<dbReference type="CDD" id="cd02569">
    <property type="entry name" value="PseudoU_synth_ScPus3"/>
    <property type="match status" value="1"/>
</dbReference>
<dbReference type="GO" id="GO:0031119">
    <property type="term" value="P:tRNA pseudouridine synthesis"/>
    <property type="evidence" value="ECO:0007669"/>
    <property type="project" value="TreeGrafter"/>
</dbReference>
<keyword evidence="2" id="KW-0819">tRNA processing</keyword>
<dbReference type="HAMAP" id="MF_00171">
    <property type="entry name" value="TruA"/>
    <property type="match status" value="1"/>
</dbReference>
<dbReference type="Pfam" id="PF01416">
    <property type="entry name" value="PseudoU_synth_1"/>
    <property type="match status" value="1"/>
</dbReference>
<proteinExistence type="inferred from homology"/>
<protein>
    <submittedName>
        <fullName evidence="6">Similar to Saccharomyces cerevisiae YFL001W DEG1 tRNA:pseudouridine synthase</fullName>
    </submittedName>
</protein>
<dbReference type="InterPro" id="IPR001406">
    <property type="entry name" value="PsdUridine_synth_TruA"/>
</dbReference>
<evidence type="ECO:0000256" key="3">
    <source>
        <dbReference type="ARBA" id="ARBA00023235"/>
    </source>
</evidence>
<dbReference type="GO" id="GO:0003723">
    <property type="term" value="F:RNA binding"/>
    <property type="evidence" value="ECO:0007669"/>
    <property type="project" value="InterPro"/>
</dbReference>
<name>A0A0J9XHL0_GEOCN</name>
<dbReference type="GO" id="GO:0005737">
    <property type="term" value="C:cytoplasm"/>
    <property type="evidence" value="ECO:0007669"/>
    <property type="project" value="TreeGrafter"/>
</dbReference>
<dbReference type="OrthoDB" id="25767at2759"/>
<organism evidence="6 7">
    <name type="scientific">Geotrichum candidum</name>
    <name type="common">Oospora lactis</name>
    <name type="synonym">Dipodascus geotrichum</name>
    <dbReference type="NCBI Taxonomy" id="1173061"/>
    <lineage>
        <taxon>Eukaryota</taxon>
        <taxon>Fungi</taxon>
        <taxon>Dikarya</taxon>
        <taxon>Ascomycota</taxon>
        <taxon>Saccharomycotina</taxon>
        <taxon>Dipodascomycetes</taxon>
        <taxon>Dipodascales</taxon>
        <taxon>Dipodascaceae</taxon>
        <taxon>Geotrichum</taxon>
    </lineage>
</organism>
<comment type="similarity">
    <text evidence="1">Belongs to the tRNA pseudouridine synthase TruA family.</text>
</comment>
<dbReference type="EMBL" id="CCBN010000015">
    <property type="protein sequence ID" value="CDO56433.1"/>
    <property type="molecule type" value="Genomic_DNA"/>
</dbReference>
<dbReference type="Gene3D" id="3.30.70.660">
    <property type="entry name" value="Pseudouridine synthase I, catalytic domain, C-terminal subdomain"/>
    <property type="match status" value="1"/>
</dbReference>
<feature type="domain" description="Pseudouridine synthase I TruA alpha/beta" evidence="5">
    <location>
        <begin position="199"/>
        <end position="308"/>
    </location>
</feature>
<sequence length="422" mass="48707">MTDYTNWTKEDLIKRIRELEEVGGSKDVTRDENATPAKKQKKSIDFSKFSTRHVAIRFAYVGWNYSGLAVQINDPKLATVEGEILKAMQQSKLIRTADPNDCDFSRCGRTDKGVSAFRQVISLRVRSLLTPEEQADPENDKRELDYLHILNQLLPQDIRLYEICLRPPEGFDARFSCTYRHYKYFFHAGDVNIELMDQAAKMFLGEHDFRNFCKVDGSKQISNFKRTVMSSSILKVEGDDQLFCFDLKGTAFLWHQVRSMIAILFLVGQGFEKPSIIEDLLDVEFTPRRPNYEMAADIPLVLFDCGFPEMEWLSFKTQDSLVRLENSLFTFWHEAWMKYTMISIMSAVVDTLVKPPYAPSVKPENDTKVALKLGSGKGKSLTRYVPLKDRTTVDTPDVINQRWRKRKNRPLPGEVFSNDETK</sequence>
<feature type="region of interest" description="Disordered" evidence="4">
    <location>
        <begin position="403"/>
        <end position="422"/>
    </location>
</feature>
<dbReference type="GO" id="GO:1990481">
    <property type="term" value="P:mRNA pseudouridine synthesis"/>
    <property type="evidence" value="ECO:0007669"/>
    <property type="project" value="TreeGrafter"/>
</dbReference>
<dbReference type="GO" id="GO:0005634">
    <property type="term" value="C:nucleus"/>
    <property type="evidence" value="ECO:0007669"/>
    <property type="project" value="TreeGrafter"/>
</dbReference>
<comment type="caution">
    <text evidence="6">The sequence shown here is derived from an EMBL/GenBank/DDBJ whole genome shotgun (WGS) entry which is preliminary data.</text>
</comment>
<dbReference type="AlphaFoldDB" id="A0A0J9XHL0"/>
<keyword evidence="7" id="KW-1185">Reference proteome</keyword>
<dbReference type="STRING" id="1173061.A0A0J9XHL0"/>
<dbReference type="InterPro" id="IPR020094">
    <property type="entry name" value="TruA/RsuA/RluB/E/F_N"/>
</dbReference>
<dbReference type="NCBIfam" id="TIGR00071">
    <property type="entry name" value="hisT_truA"/>
    <property type="match status" value="1"/>
</dbReference>
<dbReference type="Gene3D" id="3.30.70.580">
    <property type="entry name" value="Pseudouridine synthase I, catalytic domain, N-terminal subdomain"/>
    <property type="match status" value="1"/>
</dbReference>
<evidence type="ECO:0000256" key="4">
    <source>
        <dbReference type="SAM" id="MobiDB-lite"/>
    </source>
</evidence>
<dbReference type="GO" id="GO:0009982">
    <property type="term" value="F:pseudouridine synthase activity"/>
    <property type="evidence" value="ECO:0007669"/>
    <property type="project" value="InterPro"/>
</dbReference>
<evidence type="ECO:0000259" key="5">
    <source>
        <dbReference type="Pfam" id="PF01416"/>
    </source>
</evidence>
<dbReference type="Proteomes" id="UP000242525">
    <property type="component" value="Unassembled WGS sequence"/>
</dbReference>
<dbReference type="FunFam" id="3.30.70.580:FF:000020">
    <property type="entry name" value="tRNA pseudouridine synthase"/>
    <property type="match status" value="1"/>
</dbReference>
<dbReference type="InterPro" id="IPR020097">
    <property type="entry name" value="PsdUridine_synth_TruA_a/b_dom"/>
</dbReference>
<gene>
    <name evidence="6" type="ORF">BN980_GECA15s01154g</name>
</gene>
<evidence type="ECO:0000256" key="1">
    <source>
        <dbReference type="ARBA" id="ARBA00009375"/>
    </source>
</evidence>
<accession>A0A0J9XHL0</accession>
<dbReference type="InterPro" id="IPR020095">
    <property type="entry name" value="PsdUridine_synth_TruA_C"/>
</dbReference>
<dbReference type="PANTHER" id="PTHR11142:SF5">
    <property type="entry name" value="TRNA PSEUDOURIDINE(38_39) SYNTHASE"/>
    <property type="match status" value="1"/>
</dbReference>
<dbReference type="InterPro" id="IPR041707">
    <property type="entry name" value="Pus3-like"/>
</dbReference>
<dbReference type="SUPFAM" id="SSF55120">
    <property type="entry name" value="Pseudouridine synthase"/>
    <property type="match status" value="1"/>
</dbReference>
<keyword evidence="3" id="KW-0413">Isomerase</keyword>
<reference evidence="6" key="1">
    <citation type="submission" date="2014-03" db="EMBL/GenBank/DDBJ databases">
        <authorList>
            <person name="Casaregola S."/>
        </authorList>
    </citation>
    <scope>NUCLEOTIDE SEQUENCE [LARGE SCALE GENOMIC DNA]</scope>
    <source>
        <strain evidence="6">CLIB 918</strain>
    </source>
</reference>
<evidence type="ECO:0000313" key="6">
    <source>
        <dbReference type="EMBL" id="CDO56433.1"/>
    </source>
</evidence>
<dbReference type="PANTHER" id="PTHR11142">
    <property type="entry name" value="PSEUDOURIDYLATE SYNTHASE"/>
    <property type="match status" value="1"/>
</dbReference>
<evidence type="ECO:0000313" key="7">
    <source>
        <dbReference type="Proteomes" id="UP000242525"/>
    </source>
</evidence>
<dbReference type="InterPro" id="IPR020103">
    <property type="entry name" value="PsdUridine_synth_cat_dom_sf"/>
</dbReference>
<evidence type="ECO:0000256" key="2">
    <source>
        <dbReference type="ARBA" id="ARBA00022694"/>
    </source>
</evidence>